<dbReference type="AlphaFoldDB" id="A0A0L0BRJ6"/>
<reference evidence="1 2" key="1">
    <citation type="journal article" date="2015" name="Nat. Commun.">
        <title>Lucilia cuprina genome unlocks parasitic fly biology to underpin future interventions.</title>
        <authorList>
            <person name="Anstead C.A."/>
            <person name="Korhonen P.K."/>
            <person name="Young N.D."/>
            <person name="Hall R.S."/>
            <person name="Jex A.R."/>
            <person name="Murali S.C."/>
            <person name="Hughes D.S."/>
            <person name="Lee S.F."/>
            <person name="Perry T."/>
            <person name="Stroehlein A.J."/>
            <person name="Ansell B.R."/>
            <person name="Breugelmans B."/>
            <person name="Hofmann A."/>
            <person name="Qu J."/>
            <person name="Dugan S."/>
            <person name="Lee S.L."/>
            <person name="Chao H."/>
            <person name="Dinh H."/>
            <person name="Han Y."/>
            <person name="Doddapaneni H.V."/>
            <person name="Worley K.C."/>
            <person name="Muzny D.M."/>
            <person name="Ioannidis P."/>
            <person name="Waterhouse R.M."/>
            <person name="Zdobnov E.M."/>
            <person name="James P.J."/>
            <person name="Bagnall N.H."/>
            <person name="Kotze A.C."/>
            <person name="Gibbs R.A."/>
            <person name="Richards S."/>
            <person name="Batterham P."/>
            <person name="Gasser R.B."/>
        </authorList>
    </citation>
    <scope>NUCLEOTIDE SEQUENCE [LARGE SCALE GENOMIC DNA]</scope>
    <source>
        <strain evidence="1 2">LS</strain>
        <tissue evidence="1">Full body</tissue>
    </source>
</reference>
<proteinExistence type="predicted"/>
<sequence length="118" mass="13405">MAIFVMELDDCIKFDGTTSELVYCSISLEPQTSVPKKQVSINGLIQAVEEHPCVWEYSIPDYLVKCLEAEEDNWYSIGMYLASQMQEIAKKNEKAANKLHSQLVKIVMEANLEAEDEI</sequence>
<organism evidence="1 2">
    <name type="scientific">Lucilia cuprina</name>
    <name type="common">Green bottle fly</name>
    <name type="synonym">Australian sheep blowfly</name>
    <dbReference type="NCBI Taxonomy" id="7375"/>
    <lineage>
        <taxon>Eukaryota</taxon>
        <taxon>Metazoa</taxon>
        <taxon>Ecdysozoa</taxon>
        <taxon>Arthropoda</taxon>
        <taxon>Hexapoda</taxon>
        <taxon>Insecta</taxon>
        <taxon>Pterygota</taxon>
        <taxon>Neoptera</taxon>
        <taxon>Endopterygota</taxon>
        <taxon>Diptera</taxon>
        <taxon>Brachycera</taxon>
        <taxon>Muscomorpha</taxon>
        <taxon>Oestroidea</taxon>
        <taxon>Calliphoridae</taxon>
        <taxon>Luciliinae</taxon>
        <taxon>Lucilia</taxon>
    </lineage>
</organism>
<dbReference type="EMBL" id="JRES01001476">
    <property type="protein sequence ID" value="KNC22613.1"/>
    <property type="molecule type" value="Genomic_DNA"/>
</dbReference>
<protein>
    <submittedName>
        <fullName evidence="1">Uncharacterized protein</fullName>
    </submittedName>
</protein>
<comment type="caution">
    <text evidence="1">The sequence shown here is derived from an EMBL/GenBank/DDBJ whole genome shotgun (WGS) entry which is preliminary data.</text>
</comment>
<accession>A0A0L0BRJ6</accession>
<evidence type="ECO:0000313" key="2">
    <source>
        <dbReference type="Proteomes" id="UP000037069"/>
    </source>
</evidence>
<keyword evidence="2" id="KW-1185">Reference proteome</keyword>
<gene>
    <name evidence="1" type="ORF">FF38_10790</name>
</gene>
<evidence type="ECO:0000313" key="1">
    <source>
        <dbReference type="EMBL" id="KNC22613.1"/>
    </source>
</evidence>
<name>A0A0L0BRJ6_LUCCU</name>
<dbReference type="Proteomes" id="UP000037069">
    <property type="component" value="Unassembled WGS sequence"/>
</dbReference>